<dbReference type="Pfam" id="PF00480">
    <property type="entry name" value="ROK"/>
    <property type="match status" value="1"/>
</dbReference>
<feature type="binding site" evidence="15">
    <location>
        <position position="177"/>
    </location>
    <ligand>
        <name>Zn(2+)</name>
        <dbReference type="ChEBI" id="CHEBI:29105"/>
    </ligand>
</feature>
<evidence type="ECO:0000256" key="11">
    <source>
        <dbReference type="ARBA" id="ARBA00066377"/>
    </source>
</evidence>
<evidence type="ECO:0000256" key="6">
    <source>
        <dbReference type="ARBA" id="ARBA00022833"/>
    </source>
</evidence>
<evidence type="ECO:0000256" key="9">
    <source>
        <dbReference type="ARBA" id="ARBA00060606"/>
    </source>
</evidence>
<dbReference type="AlphaFoldDB" id="A0A369Z4B5"/>
<dbReference type="PANTHER" id="PTHR18964">
    <property type="entry name" value="ROK (REPRESSOR, ORF, KINASE) FAMILY"/>
    <property type="match status" value="1"/>
</dbReference>
<dbReference type="UniPathway" id="UPA00629">
    <property type="reaction ID" value="UER00681"/>
</dbReference>
<accession>A0A369Z4B5</accession>
<dbReference type="SUPFAM" id="SSF53067">
    <property type="entry name" value="Actin-like ATPase domain"/>
    <property type="match status" value="1"/>
</dbReference>
<keyword evidence="7 15" id="KW-0067">ATP-binding</keyword>
<reference evidence="16 17" key="1">
    <citation type="submission" date="2018-05" db="EMBL/GenBank/DDBJ databases">
        <title>Draft Genome Sequences for a Diverse set of 7 Haemophilus Species.</title>
        <authorList>
            <person name="Nichols M."/>
            <person name="Topaz N."/>
            <person name="Wang X."/>
            <person name="Wang X."/>
            <person name="Boxrud D."/>
        </authorList>
    </citation>
    <scope>NUCLEOTIDE SEQUENCE [LARGE SCALE GENOMIC DNA]</scope>
    <source>
        <strain evidence="16 17">C2008001710</strain>
    </source>
</reference>
<evidence type="ECO:0000256" key="14">
    <source>
        <dbReference type="ARBA" id="ARBA00079862"/>
    </source>
</evidence>
<feature type="binding site" evidence="15">
    <location>
        <begin position="16"/>
        <end position="23"/>
    </location>
    <ligand>
        <name>ATP</name>
        <dbReference type="ChEBI" id="CHEBI:30616"/>
    </ligand>
</feature>
<dbReference type="CDD" id="cd24069">
    <property type="entry name" value="ASKHA_NBD_ROK_EcNanK-like"/>
    <property type="match status" value="1"/>
</dbReference>
<dbReference type="InterPro" id="IPR023945">
    <property type="entry name" value="ManNAc_kinase_bac"/>
</dbReference>
<evidence type="ECO:0000256" key="7">
    <source>
        <dbReference type="ARBA" id="ARBA00022840"/>
    </source>
</evidence>
<feature type="binding site" evidence="15">
    <location>
        <position position="167"/>
    </location>
    <ligand>
        <name>Zn(2+)</name>
        <dbReference type="ChEBI" id="CHEBI:29105"/>
    </ligand>
</feature>
<keyword evidence="4 15" id="KW-0547">Nucleotide-binding</keyword>
<comment type="function">
    <text evidence="15">Catalyzes the phosphorylation of N-acetylmannosamine (ManNAc) to ManNAc-6-P.</text>
</comment>
<dbReference type="EMBL" id="QEPW01000002">
    <property type="protein sequence ID" value="RDE98435.1"/>
    <property type="molecule type" value="Genomic_DNA"/>
</dbReference>
<feature type="binding site" evidence="15">
    <location>
        <begin position="143"/>
        <end position="150"/>
    </location>
    <ligand>
        <name>ATP</name>
        <dbReference type="ChEBI" id="CHEBI:30616"/>
    </ligand>
</feature>
<gene>
    <name evidence="15" type="primary">nanK</name>
    <name evidence="16" type="ORF">DPV87_01295</name>
</gene>
<dbReference type="GO" id="GO:0008270">
    <property type="term" value="F:zinc ion binding"/>
    <property type="evidence" value="ECO:0007669"/>
    <property type="project" value="UniProtKB-UniRule"/>
</dbReference>
<evidence type="ECO:0000256" key="5">
    <source>
        <dbReference type="ARBA" id="ARBA00022777"/>
    </source>
</evidence>
<feature type="binding site" evidence="15">
    <location>
        <position position="179"/>
    </location>
    <ligand>
        <name>Zn(2+)</name>
        <dbReference type="ChEBI" id="CHEBI:29105"/>
    </ligand>
</feature>
<dbReference type="Gene3D" id="3.30.420.40">
    <property type="match status" value="2"/>
</dbReference>
<comment type="similarity">
    <text evidence="10 15">Belongs to the ROK (NagC/XylR) family. NanK subfamily.</text>
</comment>
<protein>
    <recommendedName>
        <fullName evidence="12 15">N-acetylmannosamine kinase</fullName>
        <ecNumber evidence="11 15">2.7.1.60</ecNumber>
    </recommendedName>
    <alternativeName>
        <fullName evidence="13 15">ManNAc kinase</fullName>
    </alternativeName>
    <alternativeName>
        <fullName evidence="14 15">N-acetyl-D-mannosamine kinase</fullName>
    </alternativeName>
</protein>
<keyword evidence="6 15" id="KW-0862">Zinc</keyword>
<dbReference type="InterPro" id="IPR043129">
    <property type="entry name" value="ATPase_NBD"/>
</dbReference>
<evidence type="ECO:0000256" key="8">
    <source>
        <dbReference type="ARBA" id="ARBA00023277"/>
    </source>
</evidence>
<dbReference type="HAMAP" id="MF_01234">
    <property type="entry name" value="ManNAc_kinase"/>
    <property type="match status" value="1"/>
</dbReference>
<keyword evidence="3 15" id="KW-0479">Metal-binding</keyword>
<evidence type="ECO:0000313" key="17">
    <source>
        <dbReference type="Proteomes" id="UP000253910"/>
    </source>
</evidence>
<sequence length="312" mass="33107">MSLTVDSGQTLQRCLALDIGGTKIASAIVKNGEIQLRKQISTPQDDAAQAMHQTLAQLLKEYEGQFDYVAVASTGIINQGILTALNPKNLGGLAQFPLKDSIAQHTDKPIGLLNDVQAAAYAEYQLQNPNDVQNFTFITVSTGVGGGLILNHRLLTEPNGIAGHIGHTLADPNGPICGCGRRGCVEAIASGRAIEAVSSQWDDPCDPKEVFVRFRQNDEKATALVTRSAQAIANLIADLKIGLDMQKVVVGGSVGLAEGYLPLVQSLLSELPAVYHCELENAQFGQDAGLIGAAYWVKDCLLQAKNTGVVYG</sequence>
<organism evidence="16 17">
    <name type="scientific">Haemophilus parainfluenzae</name>
    <dbReference type="NCBI Taxonomy" id="729"/>
    <lineage>
        <taxon>Bacteria</taxon>
        <taxon>Pseudomonadati</taxon>
        <taxon>Pseudomonadota</taxon>
        <taxon>Gammaproteobacteria</taxon>
        <taxon>Pasteurellales</taxon>
        <taxon>Pasteurellaceae</taxon>
        <taxon>Haemophilus</taxon>
    </lineage>
</organism>
<dbReference type="GO" id="GO:0005524">
    <property type="term" value="F:ATP binding"/>
    <property type="evidence" value="ECO:0007669"/>
    <property type="project" value="UniProtKB-UniRule"/>
</dbReference>
<evidence type="ECO:0000256" key="15">
    <source>
        <dbReference type="HAMAP-Rule" id="MF_01234"/>
    </source>
</evidence>
<comment type="subunit">
    <text evidence="1 15">Homodimer.</text>
</comment>
<evidence type="ECO:0000256" key="13">
    <source>
        <dbReference type="ARBA" id="ARBA00078287"/>
    </source>
</evidence>
<evidence type="ECO:0000256" key="3">
    <source>
        <dbReference type="ARBA" id="ARBA00022723"/>
    </source>
</evidence>
<comment type="pathway">
    <text evidence="9 15">Amino-sugar metabolism; N-acetylneuraminate degradation; D-fructose 6-phosphate from N-acetylneuraminate: step 2/5.</text>
</comment>
<dbReference type="GO" id="GO:0009384">
    <property type="term" value="F:N-acylmannosamine kinase activity"/>
    <property type="evidence" value="ECO:0007669"/>
    <property type="project" value="UniProtKB-UniRule"/>
</dbReference>
<feature type="binding site" evidence="15">
    <location>
        <position position="184"/>
    </location>
    <ligand>
        <name>Zn(2+)</name>
        <dbReference type="ChEBI" id="CHEBI:29105"/>
    </ligand>
</feature>
<proteinExistence type="inferred from homology"/>
<comment type="catalytic activity">
    <reaction evidence="15">
        <text>an N-acyl-D-mannosamine + ATP = an N-acyl-D-mannosamine 6-phosphate + ADP + H(+)</text>
        <dbReference type="Rhea" id="RHEA:23832"/>
        <dbReference type="ChEBI" id="CHEBI:15378"/>
        <dbReference type="ChEBI" id="CHEBI:16062"/>
        <dbReference type="ChEBI" id="CHEBI:30616"/>
        <dbReference type="ChEBI" id="CHEBI:57666"/>
        <dbReference type="ChEBI" id="CHEBI:456216"/>
        <dbReference type="EC" id="2.7.1.60"/>
    </reaction>
</comment>
<dbReference type="PANTHER" id="PTHR18964:SF169">
    <property type="entry name" value="N-ACETYLMANNOSAMINE KINASE"/>
    <property type="match status" value="1"/>
</dbReference>
<evidence type="ECO:0000313" key="16">
    <source>
        <dbReference type="EMBL" id="RDE98435.1"/>
    </source>
</evidence>
<evidence type="ECO:0000256" key="12">
    <source>
        <dbReference type="ARBA" id="ARBA00072700"/>
    </source>
</evidence>
<keyword evidence="8 15" id="KW-0119">Carbohydrate metabolism</keyword>
<dbReference type="Proteomes" id="UP000253910">
    <property type="component" value="Unassembled WGS sequence"/>
</dbReference>
<dbReference type="InterPro" id="IPR000600">
    <property type="entry name" value="ROK"/>
</dbReference>
<dbReference type="FunFam" id="3.30.420.40:FF:000063">
    <property type="entry name" value="N-acetylmannosamine kinase"/>
    <property type="match status" value="1"/>
</dbReference>
<name>A0A369Z4B5_HAEPA</name>
<evidence type="ECO:0000256" key="2">
    <source>
        <dbReference type="ARBA" id="ARBA00022679"/>
    </source>
</evidence>
<dbReference type="RefSeq" id="WP_111314857.1">
    <property type="nucleotide sequence ID" value="NZ_QEPW01000002.1"/>
</dbReference>
<evidence type="ECO:0000256" key="1">
    <source>
        <dbReference type="ARBA" id="ARBA00011738"/>
    </source>
</evidence>
<keyword evidence="5 15" id="KW-0418">Kinase</keyword>
<dbReference type="GO" id="GO:0019262">
    <property type="term" value="P:N-acetylneuraminate catabolic process"/>
    <property type="evidence" value="ECO:0007669"/>
    <property type="project" value="UniProtKB-UniRule"/>
</dbReference>
<evidence type="ECO:0000256" key="4">
    <source>
        <dbReference type="ARBA" id="ARBA00022741"/>
    </source>
</evidence>
<comment type="caution">
    <text evidence="16">The sequence shown here is derived from an EMBL/GenBank/DDBJ whole genome shotgun (WGS) entry which is preliminary data.</text>
</comment>
<keyword evidence="2 15" id="KW-0808">Transferase</keyword>
<evidence type="ECO:0000256" key="10">
    <source>
        <dbReference type="ARBA" id="ARBA00060726"/>
    </source>
</evidence>
<dbReference type="NCBIfam" id="NF003461">
    <property type="entry name" value="PRK05082.1"/>
    <property type="match status" value="1"/>
</dbReference>
<dbReference type="EC" id="2.7.1.60" evidence="11 15"/>